<keyword evidence="1" id="KW-0812">Transmembrane</keyword>
<keyword evidence="1" id="KW-0472">Membrane</keyword>
<proteinExistence type="predicted"/>
<feature type="transmembrane region" description="Helical" evidence="1">
    <location>
        <begin position="108"/>
        <end position="135"/>
    </location>
</feature>
<feature type="transmembrane region" description="Helical" evidence="1">
    <location>
        <begin position="9"/>
        <end position="27"/>
    </location>
</feature>
<keyword evidence="3" id="KW-1185">Reference proteome</keyword>
<gene>
    <name evidence="2" type="ORF">OW763_13940</name>
</gene>
<organism evidence="2 3">
    <name type="scientific">Clostridium aestuarii</name>
    <dbReference type="NCBI Taxonomy" id="338193"/>
    <lineage>
        <taxon>Bacteria</taxon>
        <taxon>Bacillati</taxon>
        <taxon>Bacillota</taxon>
        <taxon>Clostridia</taxon>
        <taxon>Eubacteriales</taxon>
        <taxon>Clostridiaceae</taxon>
        <taxon>Clostridium</taxon>
    </lineage>
</organism>
<protein>
    <submittedName>
        <fullName evidence="2">Uncharacterized protein</fullName>
    </submittedName>
</protein>
<evidence type="ECO:0000256" key="1">
    <source>
        <dbReference type="SAM" id="Phobius"/>
    </source>
</evidence>
<evidence type="ECO:0000313" key="2">
    <source>
        <dbReference type="EMBL" id="MCY6485431.1"/>
    </source>
</evidence>
<reference evidence="2" key="1">
    <citation type="submission" date="2022-12" db="EMBL/GenBank/DDBJ databases">
        <authorList>
            <person name="Wang J."/>
        </authorList>
    </citation>
    <scope>NUCLEOTIDE SEQUENCE</scope>
    <source>
        <strain evidence="2">HY-45-18</strain>
    </source>
</reference>
<keyword evidence="1" id="KW-1133">Transmembrane helix</keyword>
<accession>A0ABT4D2F1</accession>
<dbReference type="RefSeq" id="WP_268041754.1">
    <property type="nucleotide sequence ID" value="NZ_JAPQER010000007.1"/>
</dbReference>
<dbReference type="Proteomes" id="UP001078443">
    <property type="component" value="Unassembled WGS sequence"/>
</dbReference>
<evidence type="ECO:0000313" key="3">
    <source>
        <dbReference type="Proteomes" id="UP001078443"/>
    </source>
</evidence>
<dbReference type="EMBL" id="JAPQER010000007">
    <property type="protein sequence ID" value="MCY6485431.1"/>
    <property type="molecule type" value="Genomic_DNA"/>
</dbReference>
<name>A0ABT4D2F1_9CLOT</name>
<feature type="transmembrane region" description="Helical" evidence="1">
    <location>
        <begin position="81"/>
        <end position="102"/>
    </location>
</feature>
<sequence>MKVKSWSKYFVFIFLILVIVFGGQYILEGIRKNAQATYIIPWYLSVIMIIFYVSIGLLMGLEHLICEIKKEGTWAINLPKIVLMGLPSLYFSLTVFICYSNNQFVRNVWAYPIGILIKNTTIISVFQLILGYSIITSFYKHNEKM</sequence>
<feature type="transmembrane region" description="Helical" evidence="1">
    <location>
        <begin position="39"/>
        <end position="61"/>
    </location>
</feature>
<comment type="caution">
    <text evidence="2">The sequence shown here is derived from an EMBL/GenBank/DDBJ whole genome shotgun (WGS) entry which is preliminary data.</text>
</comment>